<dbReference type="PANTHER" id="PTHR43739">
    <property type="entry name" value="XYLOGLUCANASE (EUROFUNG)"/>
    <property type="match status" value="1"/>
</dbReference>
<dbReference type="InterPro" id="IPR052025">
    <property type="entry name" value="Xyloglucanase_GH74"/>
</dbReference>
<evidence type="ECO:0000256" key="1">
    <source>
        <dbReference type="ARBA" id="ARBA00022737"/>
    </source>
</evidence>
<dbReference type="RefSeq" id="WP_081128248.1">
    <property type="nucleotide sequence ID" value="NZ_LDOS01000002.1"/>
</dbReference>
<dbReference type="InterPro" id="IPR015943">
    <property type="entry name" value="WD40/YVTN_repeat-like_dom_sf"/>
</dbReference>
<dbReference type="SUPFAM" id="SSF50939">
    <property type="entry name" value="Sialidases"/>
    <property type="match status" value="1"/>
</dbReference>
<dbReference type="EMBL" id="MWQO01000043">
    <property type="protein sequence ID" value="THD09050.1"/>
    <property type="molecule type" value="Genomic_DNA"/>
</dbReference>
<dbReference type="InterPro" id="IPR031778">
    <property type="entry name" value="Sortilin_N"/>
</dbReference>
<dbReference type="AlphaFoldDB" id="A0A4S3KK86"/>
<keyword evidence="4" id="KW-1185">Reference proteome</keyword>
<evidence type="ECO:0000313" key="3">
    <source>
        <dbReference type="EMBL" id="THD09050.1"/>
    </source>
</evidence>
<gene>
    <name evidence="3" type="ORF">B1806_12360</name>
</gene>
<comment type="caution">
    <text evidence="3">The sequence shown here is derived from an EMBL/GenBank/DDBJ whole genome shotgun (WGS) entry which is preliminary data.</text>
</comment>
<organism evidence="3 4">
    <name type="scientific">Metallibacterium scheffleri</name>
    <dbReference type="NCBI Taxonomy" id="993689"/>
    <lineage>
        <taxon>Bacteria</taxon>
        <taxon>Pseudomonadati</taxon>
        <taxon>Pseudomonadota</taxon>
        <taxon>Gammaproteobacteria</taxon>
        <taxon>Lysobacterales</taxon>
        <taxon>Rhodanobacteraceae</taxon>
        <taxon>Metallibacterium</taxon>
    </lineage>
</organism>
<accession>A0A4S3KK86</accession>
<keyword evidence="1" id="KW-0677">Repeat</keyword>
<dbReference type="Gene3D" id="2.130.10.10">
    <property type="entry name" value="YVTN repeat-like/Quinoprotein amine dehydrogenase"/>
    <property type="match status" value="5"/>
</dbReference>
<dbReference type="SUPFAM" id="SSF110296">
    <property type="entry name" value="Oligoxyloglucan reducing end-specific cellobiohydrolase"/>
    <property type="match status" value="1"/>
</dbReference>
<sequence>MGPPAGSRIAAAAGVPGDAAIVYLGAASGGLWKSTDGGHTFMPIFDDAPAIGAIAVAPADPDTVWVGTGEPWLIRVSDIVGDGVYKSTNAGKTWRHMGLVKTGRISRIVINPENTNNVFVCAEGMDSGPQQSRGVFRTTNGGKTWKRTLFVNVHTGCSGLSMDPANPNILLAGTWQVKQRTWEEVEGGRGSGVYISHDNGRTWQHLTTANGLPKPPLGKISVAIAPSNPRRMYAVIPTLDQGSLWRSDDGGQRWKVASWNRNLTSRAGYYDRVLVNPKDANGVLILNSIAQYSSNGGHTFSGMGGKDVKPFGPASCGDCHDGWIDPTNPQHYILTDDGGAEISTGAGTALAVALPIGQIYHVTSDDRVPYRIYGNRQDDGTWWMSSDISQPSGNGLLRKSEFMPERGPRFGLGGKGKAKVNQRLLALYPKQAAIPKGWALGPNGEPTNAPGHVGYETPSPPLPTYHDFPNGCESGFTEADPVNPDIVWSSCWGNQLMRFNLASNDVHEVSPSEIAIDSPPSQTRYRCHWTTPLAIDPFNHNDVYYGCQMVLRTSDAGHTWTRFSPDLSTNNSKYLVGGIGVPPDNLGQSVGEAIWSLAFSPIQKGLLWAGTNDGQLWYTTGAESATEPEWIDVTRNLHLPPRGEINQIAPSYFHAGTVYIAVDFRLAGHNNDAPYLLMTTDFGKHWRNIDGDIPSGNPLDYVLSVAADPDREGMLFAGTARAFYYTLDNGTHWTQFKKGLPPAPVDWINIQPHMHDIDVSTYGRGVFIMPDITTFEQTGSPRAPSSGPTRLFKPGRVFRMTDGGYPSPMQPARPQFQFYLASKPRHAVQIEILDAQGQIIRSQKLTAHQGLNGYDWNLMYNTPTHLRLLTTPAADPYIWQEARFQGKTERPALHWGINSHTGTPIAAPGKYQIRLSVDGTRYTQAFQLVKNPQIASSDADLQASTAAQVQIADAISETSHLVNAMERWRKQIQDQLAQPRSASASAALEQLDARITGVENELISPEMRLSEAKQFGAPFKVYMNLLWLSGQVGQGVEMAGGGSDYAPTAAQLQLIANLQSQLAQVKSRFTTLETTTIPAFNDKMHGAGISISERLYRPR</sequence>
<reference evidence="3 4" key="1">
    <citation type="submission" date="2017-02" db="EMBL/GenBank/DDBJ databases">
        <title>Whole genome sequencing of Metallibacterium scheffleri DSM 24874 (T).</title>
        <authorList>
            <person name="Kumar S."/>
            <person name="Patil P."/>
            <person name="Patil P.B."/>
        </authorList>
    </citation>
    <scope>NUCLEOTIDE SEQUENCE [LARGE SCALE GENOMIC DNA]</scope>
    <source>
        <strain evidence="3 4">DSM 24874</strain>
    </source>
</reference>
<dbReference type="GO" id="GO:0010411">
    <property type="term" value="P:xyloglucan metabolic process"/>
    <property type="evidence" value="ECO:0007669"/>
    <property type="project" value="TreeGrafter"/>
</dbReference>
<dbReference type="Pfam" id="PF15902">
    <property type="entry name" value="Sortilin-Vps10"/>
    <property type="match status" value="1"/>
</dbReference>
<evidence type="ECO:0000259" key="2">
    <source>
        <dbReference type="Pfam" id="PF15902"/>
    </source>
</evidence>
<feature type="domain" description="Sortilin N-terminal" evidence="2">
    <location>
        <begin position="84"/>
        <end position="207"/>
    </location>
</feature>
<dbReference type="STRING" id="993689.GCA_002077135_02551"/>
<proteinExistence type="predicted"/>
<protein>
    <recommendedName>
        <fullName evidence="2">Sortilin N-terminal domain-containing protein</fullName>
    </recommendedName>
</protein>
<evidence type="ECO:0000313" key="4">
    <source>
        <dbReference type="Proteomes" id="UP000307749"/>
    </source>
</evidence>
<dbReference type="InterPro" id="IPR036278">
    <property type="entry name" value="Sialidase_sf"/>
</dbReference>
<dbReference type="PANTHER" id="PTHR43739:SF5">
    <property type="entry name" value="EXO-ALPHA-SIALIDASE"/>
    <property type="match status" value="1"/>
</dbReference>
<dbReference type="CDD" id="cd15482">
    <property type="entry name" value="Sialidase_non-viral"/>
    <property type="match status" value="2"/>
</dbReference>
<name>A0A4S3KK86_9GAMM</name>
<dbReference type="Proteomes" id="UP000307749">
    <property type="component" value="Unassembled WGS sequence"/>
</dbReference>